<comment type="caution">
    <text evidence="3">The sequence shown here is derived from an EMBL/GenBank/DDBJ whole genome shotgun (WGS) entry which is preliminary data.</text>
</comment>
<keyword evidence="2" id="KW-0732">Signal</keyword>
<accession>A0ABW5T547</accession>
<sequence length="207" mass="22613">MNKTKKALIATSVAGVMAAGAGFGTFSWFTESQETGSSDVQAGTLSLTDISEERVFSTEGQLLQPVKQNTAENDSEYMAEGNSITFENDGNLALDPRLMLDVETNGIDGADGNDYKIRMNLDRTGSVDWSGQSEWIDANETEAPINEWFRDAADGFNRDMEPGDEVTVSFDVYLDQEAGNEYQDSSVTGTLRVDGKQTVEDAEYPQD</sequence>
<evidence type="ECO:0000313" key="3">
    <source>
        <dbReference type="EMBL" id="MFD2707103.1"/>
    </source>
</evidence>
<evidence type="ECO:0000313" key="4">
    <source>
        <dbReference type="Proteomes" id="UP001597520"/>
    </source>
</evidence>
<evidence type="ECO:0000256" key="1">
    <source>
        <dbReference type="SAM" id="MobiDB-lite"/>
    </source>
</evidence>
<feature type="signal peptide" evidence="2">
    <location>
        <begin position="1"/>
        <end position="21"/>
    </location>
</feature>
<dbReference type="RefSeq" id="WP_380714426.1">
    <property type="nucleotide sequence ID" value="NZ_JBHUML010000006.1"/>
</dbReference>
<feature type="chain" id="PRO_5046362281" evidence="2">
    <location>
        <begin position="22"/>
        <end position="207"/>
    </location>
</feature>
<evidence type="ECO:0000256" key="2">
    <source>
        <dbReference type="SAM" id="SignalP"/>
    </source>
</evidence>
<feature type="region of interest" description="Disordered" evidence="1">
    <location>
        <begin position="181"/>
        <end position="207"/>
    </location>
</feature>
<proteinExistence type="predicted"/>
<dbReference type="EMBL" id="JBHUML010000006">
    <property type="protein sequence ID" value="MFD2707103.1"/>
    <property type="molecule type" value="Genomic_DNA"/>
</dbReference>
<organism evidence="3 4">
    <name type="scientific">Salibacterium lacus</name>
    <dbReference type="NCBI Taxonomy" id="1898109"/>
    <lineage>
        <taxon>Bacteria</taxon>
        <taxon>Bacillati</taxon>
        <taxon>Bacillota</taxon>
        <taxon>Bacilli</taxon>
        <taxon>Bacillales</taxon>
        <taxon>Bacillaceae</taxon>
    </lineage>
</organism>
<keyword evidence="4" id="KW-1185">Reference proteome</keyword>
<gene>
    <name evidence="3" type="ORF">ACFSUB_16730</name>
</gene>
<dbReference type="Proteomes" id="UP001597520">
    <property type="component" value="Unassembled WGS sequence"/>
</dbReference>
<protein>
    <submittedName>
        <fullName evidence="3">Uncharacterized protein</fullName>
    </submittedName>
</protein>
<reference evidence="4" key="1">
    <citation type="journal article" date="2019" name="Int. J. Syst. Evol. Microbiol.">
        <title>The Global Catalogue of Microorganisms (GCM) 10K type strain sequencing project: providing services to taxonomists for standard genome sequencing and annotation.</title>
        <authorList>
            <consortium name="The Broad Institute Genomics Platform"/>
            <consortium name="The Broad Institute Genome Sequencing Center for Infectious Disease"/>
            <person name="Wu L."/>
            <person name="Ma J."/>
        </authorList>
    </citation>
    <scope>NUCLEOTIDE SEQUENCE [LARGE SCALE GENOMIC DNA]</scope>
    <source>
        <strain evidence="4">KCTC 33792</strain>
    </source>
</reference>
<name>A0ABW5T547_9BACI</name>